<dbReference type="CDD" id="cd06223">
    <property type="entry name" value="PRTases_typeI"/>
    <property type="match status" value="1"/>
</dbReference>
<feature type="domain" description="Phosphoribosyltransferase" evidence="3">
    <location>
        <begin position="38"/>
        <end position="179"/>
    </location>
</feature>
<dbReference type="PANTHER" id="PTHR43340">
    <property type="entry name" value="HYPOXANTHINE-GUANINE PHOSPHORIBOSYLTRANSFERASE"/>
    <property type="match status" value="1"/>
</dbReference>
<keyword evidence="5" id="KW-1185">Reference proteome</keyword>
<dbReference type="InterPro" id="IPR050408">
    <property type="entry name" value="HGPRT"/>
</dbReference>
<comment type="catalytic activity">
    <reaction evidence="2">
        <text>IMP + diphosphate = hypoxanthine + 5-phospho-alpha-D-ribose 1-diphosphate</text>
        <dbReference type="Rhea" id="RHEA:17973"/>
        <dbReference type="ChEBI" id="CHEBI:17368"/>
        <dbReference type="ChEBI" id="CHEBI:33019"/>
        <dbReference type="ChEBI" id="CHEBI:58017"/>
        <dbReference type="ChEBI" id="CHEBI:58053"/>
        <dbReference type="EC" id="2.4.2.8"/>
    </reaction>
    <physiologicalReaction direction="right-to-left" evidence="2">
        <dbReference type="Rhea" id="RHEA:17975"/>
    </physiologicalReaction>
</comment>
<protein>
    <submittedName>
        <fullName evidence="4">Hypoxanthine phosphoribosyltransferase</fullName>
    </submittedName>
</protein>
<dbReference type="NCBIfam" id="NF006605">
    <property type="entry name" value="PRK09162.1"/>
    <property type="match status" value="1"/>
</dbReference>
<proteinExistence type="predicted"/>
<evidence type="ECO:0000313" key="4">
    <source>
        <dbReference type="EMBL" id="TCP09146.1"/>
    </source>
</evidence>
<evidence type="ECO:0000256" key="2">
    <source>
        <dbReference type="ARBA" id="ARBA00049402"/>
    </source>
</evidence>
<keyword evidence="4" id="KW-0328">Glycosyltransferase</keyword>
<reference evidence="4 5" key="1">
    <citation type="submission" date="2019-03" db="EMBL/GenBank/DDBJ databases">
        <title>Genomic Encyclopedia of Type Strains, Phase IV (KMG-IV): sequencing the most valuable type-strain genomes for metagenomic binning, comparative biology and taxonomic classification.</title>
        <authorList>
            <person name="Goeker M."/>
        </authorList>
    </citation>
    <scope>NUCLEOTIDE SEQUENCE [LARGE SCALE GENOMIC DNA]</scope>
    <source>
        <strain evidence="4 5">DSM 17474</strain>
    </source>
</reference>
<dbReference type="SUPFAM" id="SSF53271">
    <property type="entry name" value="PRTase-like"/>
    <property type="match status" value="1"/>
</dbReference>
<keyword evidence="4" id="KW-0808">Transferase</keyword>
<dbReference type="PANTHER" id="PTHR43340:SF1">
    <property type="entry name" value="HYPOXANTHINE PHOSPHORIBOSYLTRANSFERASE"/>
    <property type="match status" value="1"/>
</dbReference>
<comment type="caution">
    <text evidence="4">The sequence shown here is derived from an EMBL/GenBank/DDBJ whole genome shotgun (WGS) entry which is preliminary data.</text>
</comment>
<dbReference type="Proteomes" id="UP000294721">
    <property type="component" value="Unassembled WGS sequence"/>
</dbReference>
<dbReference type="EMBL" id="SLXE01000004">
    <property type="protein sequence ID" value="TCP09146.1"/>
    <property type="molecule type" value="Genomic_DNA"/>
</dbReference>
<evidence type="ECO:0000256" key="1">
    <source>
        <dbReference type="ARBA" id="ARBA00048811"/>
    </source>
</evidence>
<organism evidence="4 5">
    <name type="scientific">Uruburuella suis</name>
    <dbReference type="NCBI Taxonomy" id="252130"/>
    <lineage>
        <taxon>Bacteria</taxon>
        <taxon>Pseudomonadati</taxon>
        <taxon>Pseudomonadota</taxon>
        <taxon>Betaproteobacteria</taxon>
        <taxon>Neisseriales</taxon>
        <taxon>Neisseriaceae</taxon>
        <taxon>Uruburuella</taxon>
    </lineage>
</organism>
<dbReference type="Gene3D" id="3.40.50.2020">
    <property type="match status" value="1"/>
</dbReference>
<sequence length="196" mass="21730">MRFYFLHRIKMDIDTKRHHTQAMLDQAELLFSETECRAALERLAGEICADLGGKYPLLLPVMGGAVVFTGQLLPLLRFPLDFDYVHVSRYGDKLEGGNFNWLRMPEPQNIAGRHVVVLDDILDEGHTMSAIKEKLLEMGAASCATAVFANKLTGKPKPIQADYVGIDVPNRYVFGYGMDAAGAWRNLGAVYALGPT</sequence>
<evidence type="ECO:0000259" key="3">
    <source>
        <dbReference type="Pfam" id="PF00156"/>
    </source>
</evidence>
<comment type="catalytic activity">
    <reaction evidence="1">
        <text>GMP + diphosphate = guanine + 5-phospho-alpha-D-ribose 1-diphosphate</text>
        <dbReference type="Rhea" id="RHEA:25424"/>
        <dbReference type="ChEBI" id="CHEBI:16235"/>
        <dbReference type="ChEBI" id="CHEBI:33019"/>
        <dbReference type="ChEBI" id="CHEBI:58017"/>
        <dbReference type="ChEBI" id="CHEBI:58115"/>
        <dbReference type="EC" id="2.4.2.8"/>
    </reaction>
    <physiologicalReaction direction="right-to-left" evidence="1">
        <dbReference type="Rhea" id="RHEA:25426"/>
    </physiologicalReaction>
</comment>
<accession>A0ABY2C1K0</accession>
<dbReference type="InterPro" id="IPR000836">
    <property type="entry name" value="PRTase_dom"/>
</dbReference>
<dbReference type="InterPro" id="IPR029057">
    <property type="entry name" value="PRTase-like"/>
</dbReference>
<dbReference type="GO" id="GO:0016757">
    <property type="term" value="F:glycosyltransferase activity"/>
    <property type="evidence" value="ECO:0007669"/>
    <property type="project" value="UniProtKB-KW"/>
</dbReference>
<name>A0ABY2C1K0_9NEIS</name>
<evidence type="ECO:0000313" key="5">
    <source>
        <dbReference type="Proteomes" id="UP000294721"/>
    </source>
</evidence>
<dbReference type="Pfam" id="PF00156">
    <property type="entry name" value="Pribosyltran"/>
    <property type="match status" value="1"/>
</dbReference>
<gene>
    <name evidence="4" type="ORF">EV680_10411</name>
</gene>